<comment type="catalytic activity">
    <reaction evidence="12 15">
        <text>Couples ATP hydrolysis with the unwinding of duplex DNA by translocating in the 3'-5' direction.</text>
        <dbReference type="EC" id="5.6.2.4"/>
    </reaction>
</comment>
<dbReference type="InterPro" id="IPR027417">
    <property type="entry name" value="P-loop_NTPase"/>
</dbReference>
<dbReference type="GO" id="GO:0003677">
    <property type="term" value="F:DNA binding"/>
    <property type="evidence" value="ECO:0007669"/>
    <property type="project" value="UniProtKB-KW"/>
</dbReference>
<accession>A0A1I5TV23</accession>
<dbReference type="PROSITE" id="PS51194">
    <property type="entry name" value="HELICASE_CTER"/>
    <property type="match status" value="1"/>
</dbReference>
<evidence type="ECO:0000259" key="16">
    <source>
        <dbReference type="PROSITE" id="PS51192"/>
    </source>
</evidence>
<dbReference type="AlphaFoldDB" id="A0A1I5TV23"/>
<keyword evidence="8" id="KW-0238">DNA-binding</keyword>
<dbReference type="CDD" id="cd17992">
    <property type="entry name" value="DEXHc_RecG"/>
    <property type="match status" value="1"/>
</dbReference>
<dbReference type="Gene3D" id="3.40.50.300">
    <property type="entry name" value="P-loop containing nucleotide triphosphate hydrolases"/>
    <property type="match status" value="2"/>
</dbReference>
<comment type="similarity">
    <text evidence="1 15">Belongs to the helicase family. RecG subfamily.</text>
</comment>
<dbReference type="InterPro" id="IPR047112">
    <property type="entry name" value="RecG/Mfd"/>
</dbReference>
<dbReference type="PROSITE" id="PS51192">
    <property type="entry name" value="HELICASE_ATP_BIND_1"/>
    <property type="match status" value="1"/>
</dbReference>
<keyword evidence="7 15" id="KW-0067">ATP-binding</keyword>
<reference evidence="18 19" key="1">
    <citation type="submission" date="2016-10" db="EMBL/GenBank/DDBJ databases">
        <authorList>
            <person name="de Groot N.N."/>
        </authorList>
    </citation>
    <scope>NUCLEOTIDE SEQUENCE [LARGE SCALE GENOMIC DNA]</scope>
    <source>
        <strain evidence="18 19">DSM 28286</strain>
    </source>
</reference>
<dbReference type="GO" id="GO:0016887">
    <property type="term" value="F:ATP hydrolysis activity"/>
    <property type="evidence" value="ECO:0007669"/>
    <property type="project" value="RHEA"/>
</dbReference>
<dbReference type="GO" id="GO:0006281">
    <property type="term" value="P:DNA repair"/>
    <property type="evidence" value="ECO:0007669"/>
    <property type="project" value="UniProtKB-UniRule"/>
</dbReference>
<dbReference type="GO" id="GO:0005524">
    <property type="term" value="F:ATP binding"/>
    <property type="evidence" value="ECO:0007669"/>
    <property type="project" value="UniProtKB-KW"/>
</dbReference>
<evidence type="ECO:0000256" key="1">
    <source>
        <dbReference type="ARBA" id="ARBA00007504"/>
    </source>
</evidence>
<keyword evidence="9 15" id="KW-0233">DNA recombination</keyword>
<gene>
    <name evidence="18" type="ORF">SAMN05444277_102314</name>
</gene>
<keyword evidence="5 15" id="KW-0378">Hydrolase</keyword>
<evidence type="ECO:0000256" key="4">
    <source>
        <dbReference type="ARBA" id="ARBA00022763"/>
    </source>
</evidence>
<evidence type="ECO:0000313" key="18">
    <source>
        <dbReference type="EMBL" id="SFP86751.1"/>
    </source>
</evidence>
<dbReference type="InterPro" id="IPR004609">
    <property type="entry name" value="ATP-dep_DNA_helicase_RecG"/>
</dbReference>
<comment type="function">
    <text evidence="15">Plays a critical role in recombination and DNA repair. Helps process Holliday junction intermediates to mature products by catalyzing branch migration. Has replication fork regression activity, unwinds stalled or blocked replication forks to make a HJ that can be resolved. Has a DNA unwinding activity characteristic of a DNA helicase with 3'-5' polarity.</text>
</comment>
<evidence type="ECO:0000256" key="11">
    <source>
        <dbReference type="ARBA" id="ARBA00023235"/>
    </source>
</evidence>
<protein>
    <recommendedName>
        <fullName evidence="2 15">ATP-dependent DNA helicase RecG</fullName>
        <ecNumber evidence="13 15">5.6.2.4</ecNumber>
    </recommendedName>
</protein>
<dbReference type="NCBIfam" id="TIGR00643">
    <property type="entry name" value="recG"/>
    <property type="match status" value="1"/>
</dbReference>
<dbReference type="PANTHER" id="PTHR47964:SF1">
    <property type="entry name" value="ATP-DEPENDENT DNA HELICASE HOMOLOG RECG, CHLOROPLASTIC"/>
    <property type="match status" value="1"/>
</dbReference>
<dbReference type="InterPro" id="IPR011545">
    <property type="entry name" value="DEAD/DEAH_box_helicase_dom"/>
</dbReference>
<dbReference type="Pfam" id="PF17191">
    <property type="entry name" value="RecG_wedge"/>
    <property type="match status" value="1"/>
</dbReference>
<dbReference type="GO" id="GO:0043138">
    <property type="term" value="F:3'-5' DNA helicase activity"/>
    <property type="evidence" value="ECO:0007669"/>
    <property type="project" value="UniProtKB-EC"/>
</dbReference>
<evidence type="ECO:0000256" key="12">
    <source>
        <dbReference type="ARBA" id="ARBA00034617"/>
    </source>
</evidence>
<dbReference type="GO" id="GO:0006310">
    <property type="term" value="P:DNA recombination"/>
    <property type="evidence" value="ECO:0007669"/>
    <property type="project" value="UniProtKB-UniRule"/>
</dbReference>
<evidence type="ECO:0000256" key="7">
    <source>
        <dbReference type="ARBA" id="ARBA00022840"/>
    </source>
</evidence>
<dbReference type="NCBIfam" id="NF008168">
    <property type="entry name" value="PRK10917.2-2"/>
    <property type="match status" value="1"/>
</dbReference>
<dbReference type="SMART" id="SM00487">
    <property type="entry name" value="DEXDc"/>
    <property type="match status" value="1"/>
</dbReference>
<dbReference type="Pfam" id="PF00271">
    <property type="entry name" value="Helicase_C"/>
    <property type="match status" value="1"/>
</dbReference>
<evidence type="ECO:0000256" key="10">
    <source>
        <dbReference type="ARBA" id="ARBA00023204"/>
    </source>
</evidence>
<evidence type="ECO:0000256" key="8">
    <source>
        <dbReference type="ARBA" id="ARBA00023125"/>
    </source>
</evidence>
<evidence type="ECO:0000256" key="6">
    <source>
        <dbReference type="ARBA" id="ARBA00022806"/>
    </source>
</evidence>
<dbReference type="SUPFAM" id="SSF50249">
    <property type="entry name" value="Nucleic acid-binding proteins"/>
    <property type="match status" value="1"/>
</dbReference>
<evidence type="ECO:0000256" key="14">
    <source>
        <dbReference type="ARBA" id="ARBA00048988"/>
    </source>
</evidence>
<dbReference type="InterPro" id="IPR014001">
    <property type="entry name" value="Helicase_ATP-bd"/>
</dbReference>
<evidence type="ECO:0000256" key="9">
    <source>
        <dbReference type="ARBA" id="ARBA00023172"/>
    </source>
</evidence>
<keyword evidence="10 15" id="KW-0234">DNA repair</keyword>
<dbReference type="Proteomes" id="UP000199031">
    <property type="component" value="Unassembled WGS sequence"/>
</dbReference>
<keyword evidence="11" id="KW-0413">Isomerase</keyword>
<name>A0A1I5TV23_9BACT</name>
<dbReference type="RefSeq" id="WP_090656125.1">
    <property type="nucleotide sequence ID" value="NZ_FOXQ01000002.1"/>
</dbReference>
<dbReference type="OrthoDB" id="9804325at2"/>
<dbReference type="NCBIfam" id="NF008165">
    <property type="entry name" value="PRK10917.1-3"/>
    <property type="match status" value="1"/>
</dbReference>
<evidence type="ECO:0000256" key="5">
    <source>
        <dbReference type="ARBA" id="ARBA00022801"/>
    </source>
</evidence>
<sequence length="732" mass="82719">MLKTYFKIKLLAPVCWLYIHSDICLQTSVINYSSSILSSPIEYLKGVGPLKADLLKKELGIFTFEDLLSHYPLRYIDRTKIDAIAGINPQTEYIQVAGRITGIEILGQRSSKRMVAWLEDGTGMIELTWFQGIHWVQKMLHEGGDYLVYGKVVFFNGRPQITHPEIELFTPELKSGKSFLEPVYSTTEKLKAKGLNARQIARLTSALIPLLSEKDLYENIPGDVLQALNLMPRYEAVINIHFPKSFEIYEQAARRLKFEEFFLAQVRMGMIRGRRHRKSRGVVFEKVGELFNSFYNDYLPFQLTGAQKRVIKEIRADTAKAHQMNRLLQGDVGSGKTIVALLVMLIAADNNYQSCLMAPTEILAQQHFNNIKNLLKDLPAGIALLTGTTKQAERRLILEELKKGNIHILVGTHAVIEDVVQFNNLGLVVIDEQHRFGVAQRAKLWAKAEVPPHVLVMTATPIPRTLAMTAYGDLDYSIINELPPGRQPVITVHRYETKRASVMDFVKTEIKRGRQAFFVYPLIEESEKLSYEDLMQGYEQVKSFFPEHKYSISMVHGKMPAEQKDVNMQRFKSGDTHILVGTTVIEVGIDIPNASVMVIESSEKFGLSQLHQLRGRVGRGSDKSYCILLTPYKLSNDAKERLKIMCATNDGFKIAEKDLELRGPGEIEGTRQSGMLNFKLASLVNDKDLLDASKFYADAVLSADEELIKPENTGLKSFLLSQKGKTVWSKIS</sequence>
<dbReference type="SUPFAM" id="SSF52540">
    <property type="entry name" value="P-loop containing nucleoside triphosphate hydrolases"/>
    <property type="match status" value="2"/>
</dbReference>
<keyword evidence="19" id="KW-1185">Reference proteome</keyword>
<feature type="domain" description="Helicase C-terminal" evidence="17">
    <location>
        <begin position="501"/>
        <end position="660"/>
    </location>
</feature>
<dbReference type="InterPro" id="IPR033454">
    <property type="entry name" value="RecG_wedge"/>
</dbReference>
<dbReference type="Pfam" id="PF19833">
    <property type="entry name" value="RecG_dom3_C"/>
    <property type="match status" value="1"/>
</dbReference>
<dbReference type="SMART" id="SM00490">
    <property type="entry name" value="HELICc"/>
    <property type="match status" value="2"/>
</dbReference>
<dbReference type="Gene3D" id="2.40.50.140">
    <property type="entry name" value="Nucleic acid-binding proteins"/>
    <property type="match status" value="1"/>
</dbReference>
<dbReference type="CDD" id="cd04488">
    <property type="entry name" value="RecG_wedge_OBF"/>
    <property type="match status" value="1"/>
</dbReference>
<dbReference type="EC" id="5.6.2.4" evidence="13 15"/>
<evidence type="ECO:0000256" key="3">
    <source>
        <dbReference type="ARBA" id="ARBA00022741"/>
    </source>
</evidence>
<dbReference type="Pfam" id="PF00270">
    <property type="entry name" value="DEAD"/>
    <property type="match status" value="1"/>
</dbReference>
<dbReference type="STRING" id="1465490.SAMN05444277_102314"/>
<keyword evidence="6 15" id="KW-0347">Helicase</keyword>
<dbReference type="InterPro" id="IPR012340">
    <property type="entry name" value="NA-bd_OB-fold"/>
</dbReference>
<feature type="domain" description="Helicase ATP-binding" evidence="16">
    <location>
        <begin position="317"/>
        <end position="479"/>
    </location>
</feature>
<dbReference type="InterPro" id="IPR001650">
    <property type="entry name" value="Helicase_C-like"/>
</dbReference>
<keyword evidence="3 15" id="KW-0547">Nucleotide-binding</keyword>
<dbReference type="EMBL" id="FOXQ01000002">
    <property type="protein sequence ID" value="SFP86751.1"/>
    <property type="molecule type" value="Genomic_DNA"/>
</dbReference>
<evidence type="ECO:0000313" key="19">
    <source>
        <dbReference type="Proteomes" id="UP000199031"/>
    </source>
</evidence>
<dbReference type="InterPro" id="IPR045562">
    <property type="entry name" value="RecG_dom3_C"/>
</dbReference>
<keyword evidence="4 15" id="KW-0227">DNA damage</keyword>
<evidence type="ECO:0000259" key="17">
    <source>
        <dbReference type="PROSITE" id="PS51194"/>
    </source>
</evidence>
<organism evidence="18 19">
    <name type="scientific">Parafilimonas terrae</name>
    <dbReference type="NCBI Taxonomy" id="1465490"/>
    <lineage>
        <taxon>Bacteria</taxon>
        <taxon>Pseudomonadati</taxon>
        <taxon>Bacteroidota</taxon>
        <taxon>Chitinophagia</taxon>
        <taxon>Chitinophagales</taxon>
        <taxon>Chitinophagaceae</taxon>
        <taxon>Parafilimonas</taxon>
    </lineage>
</organism>
<dbReference type="PANTHER" id="PTHR47964">
    <property type="entry name" value="ATP-DEPENDENT DNA HELICASE HOMOLOG RECG, CHLOROPLASTIC"/>
    <property type="match status" value="1"/>
</dbReference>
<evidence type="ECO:0000256" key="15">
    <source>
        <dbReference type="RuleBase" id="RU363016"/>
    </source>
</evidence>
<comment type="catalytic activity">
    <reaction evidence="14 15">
        <text>ATP + H2O = ADP + phosphate + H(+)</text>
        <dbReference type="Rhea" id="RHEA:13065"/>
        <dbReference type="ChEBI" id="CHEBI:15377"/>
        <dbReference type="ChEBI" id="CHEBI:15378"/>
        <dbReference type="ChEBI" id="CHEBI:30616"/>
        <dbReference type="ChEBI" id="CHEBI:43474"/>
        <dbReference type="ChEBI" id="CHEBI:456216"/>
        <dbReference type="EC" id="5.6.2.4"/>
    </reaction>
</comment>
<evidence type="ECO:0000256" key="13">
    <source>
        <dbReference type="ARBA" id="ARBA00034808"/>
    </source>
</evidence>
<proteinExistence type="inferred from homology"/>
<evidence type="ECO:0000256" key="2">
    <source>
        <dbReference type="ARBA" id="ARBA00017846"/>
    </source>
</evidence>